<keyword evidence="2 5" id="KW-1133">Transmembrane helix</keyword>
<evidence type="ECO:0000256" key="4">
    <source>
        <dbReference type="SAM" id="MobiDB-lite"/>
    </source>
</evidence>
<keyword evidence="1 5" id="KW-0812">Transmembrane</keyword>
<evidence type="ECO:0000256" key="1">
    <source>
        <dbReference type="ARBA" id="ARBA00022692"/>
    </source>
</evidence>
<reference evidence="6" key="1">
    <citation type="submission" date="2021-06" db="EMBL/GenBank/DDBJ databases">
        <authorList>
            <person name="Kallberg Y."/>
            <person name="Tangrot J."/>
            <person name="Rosling A."/>
        </authorList>
    </citation>
    <scope>NUCLEOTIDE SEQUENCE</scope>
    <source>
        <strain evidence="6">BR232B</strain>
    </source>
</reference>
<accession>A0A9N9FFX5</accession>
<protein>
    <submittedName>
        <fullName evidence="6">1784_t:CDS:1</fullName>
    </submittedName>
</protein>
<dbReference type="Proteomes" id="UP000789739">
    <property type="component" value="Unassembled WGS sequence"/>
</dbReference>
<evidence type="ECO:0000256" key="3">
    <source>
        <dbReference type="ARBA" id="ARBA00023136"/>
    </source>
</evidence>
<dbReference type="GO" id="GO:0006890">
    <property type="term" value="P:retrograde vesicle-mediated transport, Golgi to endoplasmic reticulum"/>
    <property type="evidence" value="ECO:0007669"/>
    <property type="project" value="TreeGrafter"/>
</dbReference>
<dbReference type="EMBL" id="CAJVPI010000422">
    <property type="protein sequence ID" value="CAG8533055.1"/>
    <property type="molecule type" value="Genomic_DNA"/>
</dbReference>
<feature type="compositionally biased region" description="Basic residues" evidence="4">
    <location>
        <begin position="16"/>
        <end position="28"/>
    </location>
</feature>
<dbReference type="OrthoDB" id="5393181at2759"/>
<keyword evidence="3 5" id="KW-0472">Membrane</keyword>
<dbReference type="PANTHER" id="PTHR28263:SF1">
    <property type="entry name" value="GOLGI TO ER TRAFFIC PROTEIN 2"/>
    <property type="match status" value="1"/>
</dbReference>
<feature type="compositionally biased region" description="Basic and acidic residues" evidence="4">
    <location>
        <begin position="1"/>
        <end position="15"/>
    </location>
</feature>
<dbReference type="PANTHER" id="PTHR28263">
    <property type="entry name" value="GOLGI TO ER TRAFFIC PROTEIN 2"/>
    <property type="match status" value="1"/>
</dbReference>
<evidence type="ECO:0000313" key="7">
    <source>
        <dbReference type="Proteomes" id="UP000789739"/>
    </source>
</evidence>
<dbReference type="AlphaFoldDB" id="A0A9N9FFX5"/>
<feature type="compositionally biased region" description="Low complexity" evidence="4">
    <location>
        <begin position="151"/>
        <end position="161"/>
    </location>
</feature>
<feature type="transmembrane region" description="Helical" evidence="5">
    <location>
        <begin position="372"/>
        <end position="394"/>
    </location>
</feature>
<feature type="region of interest" description="Disordered" evidence="4">
    <location>
        <begin position="1"/>
        <end position="174"/>
    </location>
</feature>
<sequence length="395" mass="44113">MTEEGRQDLTPEQERRKRRRELRQKKIIAKAGDRLQQITQTHNLEVPAKISPANSQQSSPTSTEPPARLVECYNDPTSYSTYLREKPDAPEVTVSSPSTSNGETAFNFSSSPERIVSNNGSTSTRLSSPTPIPQPQGHATRRRYSTPPSPTTTGTTPPTSGFAPFQQTGDDSDGYMDDDYFRLMLENFRARNNSTGSLASTVGGSVSNEMPYHISSSVAEESETEDQSQPLDQLPFPFPFANLQFLPQGFTFQMTGQGQRETDVKSKLWDLTHLLVMFGIGLYTVMEEFSVEKGAWSRFASLKRSGESIGYWPLFWYFTLAEVILQSTRILTSESPLFQNPSVINTLATRLPRPILDVATILVRYKLIWDCIWTDICVLVFLVGCFVVVASLFAG</sequence>
<dbReference type="InterPro" id="IPR028143">
    <property type="entry name" value="Get2/sif1"/>
</dbReference>
<evidence type="ECO:0000313" key="6">
    <source>
        <dbReference type="EMBL" id="CAG8533055.1"/>
    </source>
</evidence>
<organism evidence="6 7">
    <name type="scientific">Paraglomus brasilianum</name>
    <dbReference type="NCBI Taxonomy" id="144538"/>
    <lineage>
        <taxon>Eukaryota</taxon>
        <taxon>Fungi</taxon>
        <taxon>Fungi incertae sedis</taxon>
        <taxon>Mucoromycota</taxon>
        <taxon>Glomeromycotina</taxon>
        <taxon>Glomeromycetes</taxon>
        <taxon>Paraglomerales</taxon>
        <taxon>Paraglomeraceae</taxon>
        <taxon>Paraglomus</taxon>
    </lineage>
</organism>
<evidence type="ECO:0000256" key="2">
    <source>
        <dbReference type="ARBA" id="ARBA00022989"/>
    </source>
</evidence>
<comment type="caution">
    <text evidence="6">The sequence shown here is derived from an EMBL/GenBank/DDBJ whole genome shotgun (WGS) entry which is preliminary data.</text>
</comment>
<keyword evidence="7" id="KW-1185">Reference proteome</keyword>
<proteinExistence type="predicted"/>
<gene>
    <name evidence="6" type="ORF">PBRASI_LOCUS4207</name>
</gene>
<evidence type="ECO:0000256" key="5">
    <source>
        <dbReference type="SAM" id="Phobius"/>
    </source>
</evidence>
<feature type="compositionally biased region" description="Low complexity" evidence="4">
    <location>
        <begin position="55"/>
        <end position="66"/>
    </location>
</feature>
<feature type="compositionally biased region" description="Polar residues" evidence="4">
    <location>
        <begin position="93"/>
        <end position="129"/>
    </location>
</feature>
<name>A0A9N9FFX5_9GLOM</name>